<evidence type="ECO:0000256" key="4">
    <source>
        <dbReference type="ARBA" id="ARBA00022989"/>
    </source>
</evidence>
<comment type="caution">
    <text evidence="7">The sequence shown here is derived from an EMBL/GenBank/DDBJ whole genome shotgun (WGS) entry which is preliminary data.</text>
</comment>
<dbReference type="Proteomes" id="UP000603352">
    <property type="component" value="Unassembled WGS sequence"/>
</dbReference>
<sequence length="552" mass="58105">MLTELTMMAAGLGLFFLGGRFLNDALTRLTGRRARAFVVRHTHHAGRAFGIGVGIAAVTQSTQVTTFLMVGLIKAGLIRLRRAMIVLSGTNVGVCGLLFVASFDMQPLVLAILGISGIAYARATSPALRNPMAAVVGGALLIYGLGLLRHAVAPMAEVAIVTDLLVIAGRHDVLIFGLSVGLVVLLQSATAVGMLGVTLAGAGLFGIEQAMLVAFGANLGNGLNMFLLSRHLTGRARQMAAFQVSLGLVGTAVVIPLLMIERVASLPLGPAALITTMTQDPGRGVAWSYLLFNLLGAGSSMLFLGRISDTLARLWPSTAIESDAQPVFLDDLALGDPEGALDLAILEQRRLIGQVEHLTAVLTRDGALAQRRRVIALRQDGLRQLMVRIDMYLTEIAGGRLSPGGYERLNVAVAGQRRLDAVVGTLGDLVDLLVDQMDRPDAIGRVSMAIMHGVDAVMMTLGAAARSGDADERAMLAAVAGDRGEIMTRLRRQYLSAEAEMPPADRARLLNATNLCERLFWLLASLVEGLEATLSDAAANGMVAPLSAAGEG</sequence>
<reference evidence="8" key="1">
    <citation type="journal article" date="2019" name="Int. J. Syst. Evol. Microbiol.">
        <title>The Global Catalogue of Microorganisms (GCM) 10K type strain sequencing project: providing services to taxonomists for standard genome sequencing and annotation.</title>
        <authorList>
            <consortium name="The Broad Institute Genomics Platform"/>
            <consortium name="The Broad Institute Genome Sequencing Center for Infectious Disease"/>
            <person name="Wu L."/>
            <person name="Ma J."/>
        </authorList>
    </citation>
    <scope>NUCLEOTIDE SEQUENCE [LARGE SCALE GENOMIC DNA]</scope>
    <source>
        <strain evidence="8">CGMCC 1.10188</strain>
    </source>
</reference>
<dbReference type="PANTHER" id="PTHR10010">
    <property type="entry name" value="SOLUTE CARRIER FAMILY 34 SODIUM PHOSPHATE , MEMBER 2-RELATED"/>
    <property type="match status" value="1"/>
</dbReference>
<evidence type="ECO:0000256" key="6">
    <source>
        <dbReference type="SAM" id="Phobius"/>
    </source>
</evidence>
<accession>A0ABQ1I8H0</accession>
<dbReference type="InterPro" id="IPR003841">
    <property type="entry name" value="Na/Pi_transpt"/>
</dbReference>
<evidence type="ECO:0000313" key="7">
    <source>
        <dbReference type="EMBL" id="GGB27166.1"/>
    </source>
</evidence>
<evidence type="ECO:0000256" key="5">
    <source>
        <dbReference type="ARBA" id="ARBA00023136"/>
    </source>
</evidence>
<protein>
    <recommendedName>
        <fullName evidence="9">Na/Pi cotransporter family protein</fullName>
    </recommendedName>
</protein>
<dbReference type="PANTHER" id="PTHR10010:SF46">
    <property type="entry name" value="SODIUM-DEPENDENT PHOSPHATE TRANSPORT PROTEIN 2B"/>
    <property type="match status" value="1"/>
</dbReference>
<feature type="transmembrane region" description="Helical" evidence="6">
    <location>
        <begin position="240"/>
        <end position="260"/>
    </location>
</feature>
<keyword evidence="4 6" id="KW-1133">Transmembrane helix</keyword>
<feature type="transmembrane region" description="Helical" evidence="6">
    <location>
        <begin position="49"/>
        <end position="73"/>
    </location>
</feature>
<proteinExistence type="predicted"/>
<evidence type="ECO:0000313" key="8">
    <source>
        <dbReference type="Proteomes" id="UP000603352"/>
    </source>
</evidence>
<dbReference type="NCBIfam" id="NF037997">
    <property type="entry name" value="Na_Pi_symport"/>
    <property type="match status" value="1"/>
</dbReference>
<dbReference type="EMBL" id="BMDZ01000003">
    <property type="protein sequence ID" value="GGB27166.1"/>
    <property type="molecule type" value="Genomic_DNA"/>
</dbReference>
<keyword evidence="2" id="KW-1003">Cell membrane</keyword>
<gene>
    <name evidence="7" type="ORF">GCM10011505_05550</name>
</gene>
<feature type="transmembrane region" description="Helical" evidence="6">
    <location>
        <begin position="286"/>
        <end position="304"/>
    </location>
</feature>
<feature type="transmembrane region" description="Helical" evidence="6">
    <location>
        <begin position="173"/>
        <end position="197"/>
    </location>
</feature>
<name>A0ABQ1I8H0_9PROT</name>
<dbReference type="Pfam" id="PF02690">
    <property type="entry name" value="Na_Pi_cotrans"/>
    <property type="match status" value="1"/>
</dbReference>
<evidence type="ECO:0000256" key="2">
    <source>
        <dbReference type="ARBA" id="ARBA00022475"/>
    </source>
</evidence>
<keyword evidence="5 6" id="KW-0472">Membrane</keyword>
<organism evidence="7 8">
    <name type="scientific">Tistrella bauzanensis</name>
    <dbReference type="NCBI Taxonomy" id="657419"/>
    <lineage>
        <taxon>Bacteria</taxon>
        <taxon>Pseudomonadati</taxon>
        <taxon>Pseudomonadota</taxon>
        <taxon>Alphaproteobacteria</taxon>
        <taxon>Geminicoccales</taxon>
        <taxon>Geminicoccaceae</taxon>
        <taxon>Tistrella</taxon>
    </lineage>
</organism>
<evidence type="ECO:0000256" key="1">
    <source>
        <dbReference type="ARBA" id="ARBA00004651"/>
    </source>
</evidence>
<feature type="transmembrane region" description="Helical" evidence="6">
    <location>
        <begin position="94"/>
        <end position="120"/>
    </location>
</feature>
<feature type="transmembrane region" description="Helical" evidence="6">
    <location>
        <begin position="132"/>
        <end position="152"/>
    </location>
</feature>
<evidence type="ECO:0008006" key="9">
    <source>
        <dbReference type="Google" id="ProtNLM"/>
    </source>
</evidence>
<keyword evidence="8" id="KW-1185">Reference proteome</keyword>
<dbReference type="RefSeq" id="WP_188574651.1">
    <property type="nucleotide sequence ID" value="NZ_BMDZ01000003.1"/>
</dbReference>
<comment type="subcellular location">
    <subcellularLocation>
        <location evidence="1">Cell membrane</location>
        <topology evidence="1">Multi-pass membrane protein</topology>
    </subcellularLocation>
</comment>
<keyword evidence="3 6" id="KW-0812">Transmembrane</keyword>
<evidence type="ECO:0000256" key="3">
    <source>
        <dbReference type="ARBA" id="ARBA00022692"/>
    </source>
</evidence>
<feature type="transmembrane region" description="Helical" evidence="6">
    <location>
        <begin position="209"/>
        <end position="228"/>
    </location>
</feature>